<dbReference type="PANTHER" id="PTHR31082:SF10">
    <property type="entry name" value="DUF1212 DOMAIN MEMBRANE PROTEIN (AFU_ORTHOLOGUE AFUA_3G01440)"/>
    <property type="match status" value="1"/>
</dbReference>
<dbReference type="Proteomes" id="UP001149074">
    <property type="component" value="Unassembled WGS sequence"/>
</dbReference>
<comment type="caution">
    <text evidence="10">The sequence shown here is derived from an EMBL/GenBank/DDBJ whole genome shotgun (WGS) entry which is preliminary data.</text>
</comment>
<feature type="compositionally biased region" description="Polar residues" evidence="6">
    <location>
        <begin position="48"/>
        <end position="58"/>
    </location>
</feature>
<dbReference type="PANTHER" id="PTHR31082">
    <property type="entry name" value="PHEROMONE-REGULATED MEMBRANE PROTEIN 10"/>
    <property type="match status" value="1"/>
</dbReference>
<dbReference type="Pfam" id="PF12821">
    <property type="entry name" value="ThrE_2"/>
    <property type="match status" value="1"/>
</dbReference>
<gene>
    <name evidence="10" type="ORF">N7532_003748</name>
</gene>
<feature type="compositionally biased region" description="Basic and acidic residues" evidence="6">
    <location>
        <begin position="101"/>
        <end position="113"/>
    </location>
</feature>
<keyword evidence="2 7" id="KW-0812">Transmembrane</keyword>
<feature type="transmembrane region" description="Helical" evidence="7">
    <location>
        <begin position="578"/>
        <end position="596"/>
    </location>
</feature>
<accession>A0A9W9FN52</accession>
<feature type="domain" description="Threonine/Serine exporter ThrE" evidence="9">
    <location>
        <begin position="724"/>
        <end position="872"/>
    </location>
</feature>
<keyword evidence="3 7" id="KW-1133">Transmembrane helix</keyword>
<dbReference type="OrthoDB" id="413008at2759"/>
<dbReference type="GeneID" id="81355221"/>
<keyword evidence="4 7" id="KW-0472">Membrane</keyword>
<proteinExistence type="inferred from homology"/>
<evidence type="ECO:0000256" key="4">
    <source>
        <dbReference type="ARBA" id="ARBA00023136"/>
    </source>
</evidence>
<dbReference type="GO" id="GO:0022857">
    <property type="term" value="F:transmembrane transporter activity"/>
    <property type="evidence" value="ECO:0007669"/>
    <property type="project" value="InterPro"/>
</dbReference>
<evidence type="ECO:0000256" key="6">
    <source>
        <dbReference type="SAM" id="MobiDB-lite"/>
    </source>
</evidence>
<sequence length="887" mass="96425">MSSPISNPHPSPTEEYDEISLAVPLPPPASPDLEAISSAHRDSRHGSQETAVNPGSRQSLEREATADVQQYDAGLHNTMQVPPAPPIRSPRVRFRSISRSVSEKFHHHEDGHHRIFSNQSDAANRPLLPPPEISEAPSGSVTPPAPTHSYSRGLTGGRTPGEPLTEIGEPGDAEKQTLIERTASARERFRAAGQMLRQKTIKLTERLGRPLDEGEALNASYFPEDFDNGIPLEELQARRALHEADQLQALESGVQPIEAAPTAEAHRLVRTMTQAQELRKRKPRGAYQRSGQTTPEGVLRGFARRRSSGLAGGSGILSQLLRLQAVSTGSSSRPESVITDDSDSDTQVSSGATTPKKVGSLSPSVPPSALASGSATPRKEKIKWYKKPAHRSTSSLVDASMNLSSTTLPGVAPMQPGKKHRKNKRKTRLEDEIRVTVHIAEILARQRYIMQLCRALMRYGAPTHRLEEYMQMTARVLEVSGQFLYLPGCMMMSFDDPVTRTAEVKLVRMVQGVDLGRLADTHNVYKNVVHDLIGVEEATQELDEIMQRKPRFNKWIIVLMYGLASATVGPFAFKARPIDMPIIFFLGCLVGLMQHVLAPRSVLYSNVFEVTAAVLTSFLARAFGSIKVTRNGTQEELFCFSALAQSSIALILPGFMVLCSSLELQSHQMIAGSIRMVYAIIYSLFLGYGITVGTTIYGLMDANATSSSTCSNLGIYGSEYVRQFPFVAIYAVFLAIVNHGKWKQMPVMVFIAVSGYISNYFSTTRLGSNSEVANTVGAFTIGVLGNLYSRVWHGHAATAILPGIFVLVPSGLASSGSLIAGIQYADEVRHNLQTSGNSSSSSSLSATSVASLGFGMIQVAIGITVGLFIAALIVYPYGKKRTGLFSF</sequence>
<feature type="transmembrane region" description="Helical" evidence="7">
    <location>
        <begin position="845"/>
        <end position="875"/>
    </location>
</feature>
<dbReference type="InterPro" id="IPR051361">
    <property type="entry name" value="ThrE/Ser_Exporter"/>
</dbReference>
<dbReference type="EMBL" id="JAPQKI010000004">
    <property type="protein sequence ID" value="KAJ5103219.1"/>
    <property type="molecule type" value="Genomic_DNA"/>
</dbReference>
<feature type="compositionally biased region" description="Low complexity" evidence="6">
    <location>
        <begin position="345"/>
        <end position="374"/>
    </location>
</feature>
<feature type="transmembrane region" description="Helical" evidence="7">
    <location>
        <begin position="603"/>
        <end position="623"/>
    </location>
</feature>
<feature type="transmembrane region" description="Helical" evidence="7">
    <location>
        <begin position="555"/>
        <end position="572"/>
    </location>
</feature>
<feature type="region of interest" description="Disordered" evidence="6">
    <location>
        <begin position="274"/>
        <end position="300"/>
    </location>
</feature>
<feature type="region of interest" description="Disordered" evidence="6">
    <location>
        <begin position="405"/>
        <end position="427"/>
    </location>
</feature>
<feature type="region of interest" description="Disordered" evidence="6">
    <location>
        <begin position="328"/>
        <end position="387"/>
    </location>
</feature>
<dbReference type="GO" id="GO:0016020">
    <property type="term" value="C:membrane"/>
    <property type="evidence" value="ECO:0007669"/>
    <property type="project" value="UniProtKB-SubCell"/>
</dbReference>
<reference evidence="10" key="1">
    <citation type="submission" date="2022-11" db="EMBL/GenBank/DDBJ databases">
        <authorList>
            <person name="Petersen C."/>
        </authorList>
    </citation>
    <scope>NUCLEOTIDE SEQUENCE</scope>
    <source>
        <strain evidence="10">IBT 30761</strain>
    </source>
</reference>
<evidence type="ECO:0000313" key="11">
    <source>
        <dbReference type="Proteomes" id="UP001149074"/>
    </source>
</evidence>
<evidence type="ECO:0000259" key="9">
    <source>
        <dbReference type="Pfam" id="PF12821"/>
    </source>
</evidence>
<evidence type="ECO:0000313" key="10">
    <source>
        <dbReference type="EMBL" id="KAJ5103219.1"/>
    </source>
</evidence>
<evidence type="ECO:0008006" key="12">
    <source>
        <dbReference type="Google" id="ProtNLM"/>
    </source>
</evidence>
<dbReference type="RefSeq" id="XP_056476599.1">
    <property type="nucleotide sequence ID" value="XM_056616242.1"/>
</dbReference>
<organism evidence="10 11">
    <name type="scientific">Penicillium argentinense</name>
    <dbReference type="NCBI Taxonomy" id="1131581"/>
    <lineage>
        <taxon>Eukaryota</taxon>
        <taxon>Fungi</taxon>
        <taxon>Dikarya</taxon>
        <taxon>Ascomycota</taxon>
        <taxon>Pezizomycotina</taxon>
        <taxon>Eurotiomycetes</taxon>
        <taxon>Eurotiomycetidae</taxon>
        <taxon>Eurotiales</taxon>
        <taxon>Aspergillaceae</taxon>
        <taxon>Penicillium</taxon>
    </lineage>
</organism>
<feature type="domain" description="Threonine/serine exporter-like N-terminal" evidence="8">
    <location>
        <begin position="447"/>
        <end position="696"/>
    </location>
</feature>
<comment type="subcellular location">
    <subcellularLocation>
        <location evidence="1">Membrane</location>
        <topology evidence="1">Multi-pass membrane protein</topology>
    </subcellularLocation>
</comment>
<evidence type="ECO:0000256" key="1">
    <source>
        <dbReference type="ARBA" id="ARBA00004141"/>
    </source>
</evidence>
<keyword evidence="11" id="KW-1185">Reference proteome</keyword>
<evidence type="ECO:0000256" key="5">
    <source>
        <dbReference type="ARBA" id="ARBA00034125"/>
    </source>
</evidence>
<protein>
    <recommendedName>
        <fullName evidence="12">Pheromone-regulated membrane protein 10</fullName>
    </recommendedName>
</protein>
<comment type="similarity">
    <text evidence="5">Belongs to the ThrE exporter (TC 2.A.79) family.</text>
</comment>
<feature type="transmembrane region" description="Helical" evidence="7">
    <location>
        <begin position="720"/>
        <end position="738"/>
    </location>
</feature>
<feature type="transmembrane region" description="Helical" evidence="7">
    <location>
        <begin position="676"/>
        <end position="700"/>
    </location>
</feature>
<feature type="transmembrane region" description="Helical" evidence="7">
    <location>
        <begin position="804"/>
        <end position="825"/>
    </location>
</feature>
<dbReference type="AlphaFoldDB" id="A0A9W9FN52"/>
<evidence type="ECO:0000256" key="7">
    <source>
        <dbReference type="SAM" id="Phobius"/>
    </source>
</evidence>
<dbReference type="InterPro" id="IPR010619">
    <property type="entry name" value="ThrE-like_N"/>
</dbReference>
<evidence type="ECO:0000256" key="3">
    <source>
        <dbReference type="ARBA" id="ARBA00022989"/>
    </source>
</evidence>
<name>A0A9W9FN52_9EURO</name>
<evidence type="ECO:0000259" key="8">
    <source>
        <dbReference type="Pfam" id="PF06738"/>
    </source>
</evidence>
<dbReference type="Pfam" id="PF06738">
    <property type="entry name" value="ThrE"/>
    <property type="match status" value="1"/>
</dbReference>
<feature type="region of interest" description="Disordered" evidence="6">
    <location>
        <begin position="1"/>
        <end position="176"/>
    </location>
</feature>
<dbReference type="InterPro" id="IPR024528">
    <property type="entry name" value="ThrE_2"/>
</dbReference>
<reference evidence="10" key="2">
    <citation type="journal article" date="2023" name="IMA Fungus">
        <title>Comparative genomic study of the Penicillium genus elucidates a diverse pangenome and 15 lateral gene transfer events.</title>
        <authorList>
            <person name="Petersen C."/>
            <person name="Sorensen T."/>
            <person name="Nielsen M.R."/>
            <person name="Sondergaard T.E."/>
            <person name="Sorensen J.L."/>
            <person name="Fitzpatrick D.A."/>
            <person name="Frisvad J.C."/>
            <person name="Nielsen K.L."/>
        </authorList>
    </citation>
    <scope>NUCLEOTIDE SEQUENCE</scope>
    <source>
        <strain evidence="10">IBT 30761</strain>
    </source>
</reference>
<feature type="compositionally biased region" description="Basic residues" evidence="6">
    <location>
        <begin position="417"/>
        <end position="427"/>
    </location>
</feature>
<evidence type="ECO:0000256" key="2">
    <source>
        <dbReference type="ARBA" id="ARBA00022692"/>
    </source>
</evidence>